<dbReference type="RefSeq" id="XP_028968577.1">
    <property type="nucleotide sequence ID" value="XM_029112744.1"/>
</dbReference>
<organism evidence="1 2">
    <name type="scientific">Galendromus occidentalis</name>
    <name type="common">western predatory mite</name>
    <dbReference type="NCBI Taxonomy" id="34638"/>
    <lineage>
        <taxon>Eukaryota</taxon>
        <taxon>Metazoa</taxon>
        <taxon>Ecdysozoa</taxon>
        <taxon>Arthropoda</taxon>
        <taxon>Chelicerata</taxon>
        <taxon>Arachnida</taxon>
        <taxon>Acari</taxon>
        <taxon>Parasitiformes</taxon>
        <taxon>Mesostigmata</taxon>
        <taxon>Gamasina</taxon>
        <taxon>Phytoseioidea</taxon>
        <taxon>Phytoseiidae</taxon>
        <taxon>Typhlodrominae</taxon>
        <taxon>Galendromus</taxon>
    </lineage>
</organism>
<dbReference type="InterPro" id="IPR038602">
    <property type="entry name" value="Mite_allergen_7_sf"/>
</dbReference>
<proteinExistence type="predicted"/>
<reference evidence="2" key="1">
    <citation type="submission" date="2025-08" db="UniProtKB">
        <authorList>
            <consortium name="RefSeq"/>
        </authorList>
    </citation>
    <scope>IDENTIFICATION</scope>
</reference>
<evidence type="ECO:0000313" key="1">
    <source>
        <dbReference type="Proteomes" id="UP000694867"/>
    </source>
</evidence>
<dbReference type="Proteomes" id="UP000694867">
    <property type="component" value="Unplaced"/>
</dbReference>
<name>A0AAJ7SIV5_9ACAR</name>
<keyword evidence="1" id="KW-1185">Reference proteome</keyword>
<dbReference type="AlphaFoldDB" id="A0AAJ7SIV5"/>
<dbReference type="Gene3D" id="3.15.10.50">
    <property type="match status" value="1"/>
</dbReference>
<dbReference type="KEGG" id="goe:114828471"/>
<protein>
    <submittedName>
        <fullName evidence="2">Uncharacterized protein LOC114828471</fullName>
    </submittedName>
</protein>
<gene>
    <name evidence="2" type="primary">LOC114828471</name>
</gene>
<sequence length="228" mass="25489">MLVEPLFFIGLFSYTSAKSGNEFVDAIVSHLRVSPFLVDSLNTTSYKGSFQVQDSIKMSNITAENLLNLKRVGDATINVDALGELHLKTSLALNDIVVRAYYDYQSWLNLNGKIGLKLPSLTMDIHATLGNLTSMTLRNFRVRDVSAPKVVDFSGTSSLFNWLGARRVEMFINQSTKLIVENIESFVHSGMTSVMTNERRCMPLRKYDSGVASELEWIDASGISEFRD</sequence>
<dbReference type="GeneID" id="114828471"/>
<evidence type="ECO:0000313" key="2">
    <source>
        <dbReference type="RefSeq" id="XP_028968577.1"/>
    </source>
</evidence>
<accession>A0AAJ7SIV5</accession>